<dbReference type="NCBIfam" id="NF006939">
    <property type="entry name" value="PRK09421.1"/>
    <property type="match status" value="1"/>
</dbReference>
<dbReference type="InterPro" id="IPR035906">
    <property type="entry name" value="MetI-like_sf"/>
</dbReference>
<feature type="transmembrane region" description="Helical" evidence="11">
    <location>
        <begin position="82"/>
        <end position="104"/>
    </location>
</feature>
<protein>
    <recommendedName>
        <fullName evidence="12">Molybdenum transport system permease</fullName>
    </recommendedName>
</protein>
<dbReference type="FunFam" id="1.10.3720.10:FF:000018">
    <property type="entry name" value="Molybdenum transport system permease"/>
    <property type="match status" value="1"/>
</dbReference>
<reference evidence="14 15" key="1">
    <citation type="submission" date="2018-11" db="EMBL/GenBank/DDBJ databases">
        <title>Mesobaculum littorinae gen. nov., sp. nov., isolated from Littorina scabra that represents a novel genus of the order Rhodobacteraceae.</title>
        <authorList>
            <person name="Li F."/>
        </authorList>
    </citation>
    <scope>NUCLEOTIDE SEQUENCE [LARGE SCALE GENOMIC DNA]</scope>
    <source>
        <strain evidence="14 15">M0103</strain>
    </source>
</reference>
<dbReference type="PROSITE" id="PS50928">
    <property type="entry name" value="ABC_TM1"/>
    <property type="match status" value="1"/>
</dbReference>
<keyword evidence="10 11" id="KW-0472">Membrane</keyword>
<dbReference type="AlphaFoldDB" id="A0A438AHI1"/>
<evidence type="ECO:0000256" key="4">
    <source>
        <dbReference type="ARBA" id="ARBA00022448"/>
    </source>
</evidence>
<keyword evidence="7 12" id="KW-0997">Cell inner membrane</keyword>
<evidence type="ECO:0000256" key="8">
    <source>
        <dbReference type="ARBA" id="ARBA00022692"/>
    </source>
</evidence>
<comment type="subcellular location">
    <subcellularLocation>
        <location evidence="2 12">Cell inner membrane</location>
        <topology evidence="2 12">Multi-pass membrane protein</topology>
    </subcellularLocation>
    <subcellularLocation>
        <location evidence="11">Cell membrane</location>
        <topology evidence="11">Multi-pass membrane protein</topology>
    </subcellularLocation>
</comment>
<evidence type="ECO:0000256" key="2">
    <source>
        <dbReference type="ARBA" id="ARBA00004429"/>
    </source>
</evidence>
<feature type="transmembrane region" description="Helical" evidence="11">
    <location>
        <begin position="50"/>
        <end position="70"/>
    </location>
</feature>
<organism evidence="14 15">
    <name type="scientific">Mesobaculum littorinae</name>
    <dbReference type="NCBI Taxonomy" id="2486419"/>
    <lineage>
        <taxon>Bacteria</taxon>
        <taxon>Pseudomonadati</taxon>
        <taxon>Pseudomonadota</taxon>
        <taxon>Alphaproteobacteria</taxon>
        <taxon>Rhodobacterales</taxon>
        <taxon>Roseobacteraceae</taxon>
        <taxon>Mesobaculum</taxon>
    </lineage>
</organism>
<evidence type="ECO:0000256" key="9">
    <source>
        <dbReference type="ARBA" id="ARBA00022989"/>
    </source>
</evidence>
<comment type="caution">
    <text evidence="14">The sequence shown here is derived from an EMBL/GenBank/DDBJ whole genome shotgun (WGS) entry which is preliminary data.</text>
</comment>
<evidence type="ECO:0000256" key="11">
    <source>
        <dbReference type="RuleBase" id="RU363032"/>
    </source>
</evidence>
<evidence type="ECO:0000256" key="3">
    <source>
        <dbReference type="ARBA" id="ARBA00007069"/>
    </source>
</evidence>
<keyword evidence="9 11" id="KW-1133">Transmembrane helix</keyword>
<dbReference type="PANTHER" id="PTHR30183">
    <property type="entry name" value="MOLYBDENUM TRANSPORT SYSTEM PERMEASE PROTEIN MODB"/>
    <property type="match status" value="1"/>
</dbReference>
<dbReference type="NCBIfam" id="TIGR02141">
    <property type="entry name" value="modB_ABC"/>
    <property type="match status" value="1"/>
</dbReference>
<dbReference type="Pfam" id="PF00528">
    <property type="entry name" value="BPD_transp_1"/>
    <property type="match status" value="1"/>
</dbReference>
<keyword evidence="15" id="KW-1185">Reference proteome</keyword>
<evidence type="ECO:0000256" key="7">
    <source>
        <dbReference type="ARBA" id="ARBA00022519"/>
    </source>
</evidence>
<feature type="transmembrane region" description="Helical" evidence="11">
    <location>
        <begin position="124"/>
        <end position="147"/>
    </location>
</feature>
<dbReference type="Proteomes" id="UP000285908">
    <property type="component" value="Unassembled WGS sequence"/>
</dbReference>
<dbReference type="OrthoDB" id="9774448at2"/>
<evidence type="ECO:0000256" key="10">
    <source>
        <dbReference type="ARBA" id="ARBA00023136"/>
    </source>
</evidence>
<keyword evidence="8 11" id="KW-0812">Transmembrane</keyword>
<dbReference type="GO" id="GO:0015098">
    <property type="term" value="F:molybdate ion transmembrane transporter activity"/>
    <property type="evidence" value="ECO:0007669"/>
    <property type="project" value="UniProtKB-UniRule"/>
</dbReference>
<dbReference type="CDD" id="cd06261">
    <property type="entry name" value="TM_PBP2"/>
    <property type="match status" value="1"/>
</dbReference>
<dbReference type="SUPFAM" id="SSF161098">
    <property type="entry name" value="MetI-like"/>
    <property type="match status" value="1"/>
</dbReference>
<dbReference type="InterPro" id="IPR000515">
    <property type="entry name" value="MetI-like"/>
</dbReference>
<evidence type="ECO:0000313" key="15">
    <source>
        <dbReference type="Proteomes" id="UP000285908"/>
    </source>
</evidence>
<evidence type="ECO:0000313" key="14">
    <source>
        <dbReference type="EMBL" id="RVV98160.1"/>
    </source>
</evidence>
<evidence type="ECO:0000259" key="13">
    <source>
        <dbReference type="PROSITE" id="PS50928"/>
    </source>
</evidence>
<dbReference type="EMBL" id="RQXX01000003">
    <property type="protein sequence ID" value="RVV98160.1"/>
    <property type="molecule type" value="Genomic_DNA"/>
</dbReference>
<feature type="transmembrane region" description="Helical" evidence="11">
    <location>
        <begin position="168"/>
        <end position="190"/>
    </location>
</feature>
<evidence type="ECO:0000256" key="5">
    <source>
        <dbReference type="ARBA" id="ARBA00022475"/>
    </source>
</evidence>
<proteinExistence type="inferred from homology"/>
<dbReference type="GO" id="GO:0005886">
    <property type="term" value="C:plasma membrane"/>
    <property type="evidence" value="ECO:0007669"/>
    <property type="project" value="UniProtKB-SubCell"/>
</dbReference>
<keyword evidence="4 11" id="KW-0813">Transport</keyword>
<comment type="function">
    <text evidence="1 12">Part of the binding-protein-dependent transport system for molybdenum; probably responsible for the translocation of the substrate across the membrane.</text>
</comment>
<dbReference type="InterPro" id="IPR011867">
    <property type="entry name" value="ModB_ABC"/>
</dbReference>
<evidence type="ECO:0000256" key="12">
    <source>
        <dbReference type="RuleBase" id="RU365097"/>
    </source>
</evidence>
<feature type="domain" description="ABC transmembrane type-1" evidence="13">
    <location>
        <begin position="44"/>
        <end position="246"/>
    </location>
</feature>
<evidence type="ECO:0000256" key="1">
    <source>
        <dbReference type="ARBA" id="ARBA00002949"/>
    </source>
</evidence>
<feature type="transmembrane region" description="Helical" evidence="11">
    <location>
        <begin position="229"/>
        <end position="248"/>
    </location>
</feature>
<name>A0A438AHI1_9RHOB</name>
<keyword evidence="5" id="KW-1003">Cell membrane</keyword>
<sequence>MPSSIICAASPPARCSRRRASACWRTRPVDAPLDWLDAEAWQAVRLSLRVAFWATLVSLPFGVGVAWLLARCRFPGRQLLNGLVHLPLILPPVVTGYLLLLGFGRQGPLGGPLAELGIVFAFRWTGAALAAAIMGFPLMVRAIRLSLEAVDPKLEQAAATLGASRSMVFVTVTLPLILPGILAGAILGFARGMGEFGATITFVSNIPGETQTLPSAIYTFLQVPGGETAALQLVAVSVAIAMAALLLSEWIGTRLARRVAGA</sequence>
<accession>A0A438AHI1</accession>
<dbReference type="PANTHER" id="PTHR30183:SF3">
    <property type="entry name" value="MOLYBDENUM TRANSPORT SYSTEM PERMEASE PROTEIN MODB"/>
    <property type="match status" value="1"/>
</dbReference>
<keyword evidence="6 12" id="KW-0500">Molybdenum</keyword>
<gene>
    <name evidence="14" type="ORF">EKE94_11970</name>
</gene>
<dbReference type="Gene3D" id="1.10.3720.10">
    <property type="entry name" value="MetI-like"/>
    <property type="match status" value="1"/>
</dbReference>
<evidence type="ECO:0000256" key="6">
    <source>
        <dbReference type="ARBA" id="ARBA00022505"/>
    </source>
</evidence>
<comment type="similarity">
    <text evidence="3 12">Belongs to the binding-protein-dependent transport system permease family. CysTW subfamily.</text>
</comment>